<evidence type="ECO:0000313" key="4">
    <source>
        <dbReference type="Proteomes" id="UP000594260"/>
    </source>
</evidence>
<dbReference type="EnsemblMetazoa" id="XM_022791917">
    <property type="protein sequence ID" value="XP_022647652"/>
    <property type="gene ID" value="LOC111244630"/>
</dbReference>
<dbReference type="OrthoDB" id="6500045at2759"/>
<accession>A0A7M7J6U8</accession>
<dbReference type="PANTHER" id="PTHR11861">
    <property type="entry name" value="MELANOCYTE PROTEIN PMEL 17-RELATED"/>
    <property type="match status" value="1"/>
</dbReference>
<dbReference type="InterPro" id="IPR045219">
    <property type="entry name" value="PKAT"/>
</dbReference>
<feature type="transmembrane region" description="Helical" evidence="2">
    <location>
        <begin position="351"/>
        <end position="376"/>
    </location>
</feature>
<dbReference type="OMA" id="HHEGANT"/>
<dbReference type="PANTHER" id="PTHR11861:SF8">
    <property type="entry name" value="PKD DOMAIN-CONTAINING PROTEIN"/>
    <property type="match status" value="1"/>
</dbReference>
<feature type="region of interest" description="Disordered" evidence="1">
    <location>
        <begin position="456"/>
        <end position="490"/>
    </location>
</feature>
<dbReference type="GeneID" id="111244630"/>
<name>A0A7M7J6U8_VARDE</name>
<evidence type="ECO:0000313" key="3">
    <source>
        <dbReference type="EnsemblMetazoa" id="XP_022647652"/>
    </source>
</evidence>
<evidence type="ECO:0000256" key="1">
    <source>
        <dbReference type="SAM" id="MobiDB-lite"/>
    </source>
</evidence>
<dbReference type="AlphaFoldDB" id="A0A7M7J6U8"/>
<dbReference type="KEGG" id="vde:111244630"/>
<organism evidence="3 4">
    <name type="scientific">Varroa destructor</name>
    <name type="common">Honeybee mite</name>
    <dbReference type="NCBI Taxonomy" id="109461"/>
    <lineage>
        <taxon>Eukaryota</taxon>
        <taxon>Metazoa</taxon>
        <taxon>Ecdysozoa</taxon>
        <taxon>Arthropoda</taxon>
        <taxon>Chelicerata</taxon>
        <taxon>Arachnida</taxon>
        <taxon>Acari</taxon>
        <taxon>Parasitiformes</taxon>
        <taxon>Mesostigmata</taxon>
        <taxon>Gamasina</taxon>
        <taxon>Dermanyssoidea</taxon>
        <taxon>Varroidae</taxon>
        <taxon>Varroa</taxon>
    </lineage>
</organism>
<proteinExistence type="predicted"/>
<dbReference type="EnsemblMetazoa" id="XM_022791918">
    <property type="protein sequence ID" value="XP_022647653"/>
    <property type="gene ID" value="LOC111244630"/>
</dbReference>
<feature type="compositionally biased region" description="Low complexity" evidence="1">
    <location>
        <begin position="470"/>
        <end position="483"/>
    </location>
</feature>
<dbReference type="GO" id="GO:0005886">
    <property type="term" value="C:plasma membrane"/>
    <property type="evidence" value="ECO:0007669"/>
    <property type="project" value="TreeGrafter"/>
</dbReference>
<dbReference type="InParanoid" id="A0A7M7J6U8"/>
<keyword evidence="2" id="KW-1133">Transmembrane helix</keyword>
<evidence type="ECO:0008006" key="5">
    <source>
        <dbReference type="Google" id="ProtNLM"/>
    </source>
</evidence>
<sequence length="490" mass="55919">MWWSVFWVFASFYCFFASSWEFLGVRNMAKLELKNNGPVYYLSPITFSAKLITDLQDYREYRYSFKSERPEFNFNITTGKRFVQINHTFNQDTREKVHGVFKLHVKVSYTNFFIPRTVAEATMNFSLSDRIPANLILVQNRTTLHVDPDPQGKTLVSSAINVNASCAVNDPGGYFASQRMDFIYYWKLNSDMGIYNTSLLHRFPSTPGRESDFLQVFVTAKYPNGTYAAGGALSQHIVAMNPMSYLNSTGDLYLLRGSITKLNFSCDASPPIYYCFDPEEVPSPANKTDFSCASQWHRLESCEFGAVHYFDKVGDHEFRVIVYNEVNNFLHVKPWKMMYKIHIYDVESKGLLQLFIVPISCIIIGFVVIVVGIAFYKHTKGDIRVEVADFDFGGTSSSLDLDDPIQAAMFDERTFWTHLRDELAESSILFRWLSRRPKFLTTLSLMDDEILDDEDVSNKTVDPTLPPATSSSNNNNSTSGYSSIDNADAK</sequence>
<dbReference type="Proteomes" id="UP000594260">
    <property type="component" value="Unplaced"/>
</dbReference>
<keyword evidence="2" id="KW-0472">Membrane</keyword>
<evidence type="ECO:0000256" key="2">
    <source>
        <dbReference type="SAM" id="Phobius"/>
    </source>
</evidence>
<keyword evidence="2" id="KW-0812">Transmembrane</keyword>
<dbReference type="RefSeq" id="XP_022647652.1">
    <property type="nucleotide sequence ID" value="XM_022791917.1"/>
</dbReference>
<protein>
    <recommendedName>
        <fullName evidence="5">Transmembrane protein 130</fullName>
    </recommendedName>
</protein>
<reference evidence="3" key="1">
    <citation type="submission" date="2021-01" db="UniProtKB">
        <authorList>
            <consortium name="EnsemblMetazoa"/>
        </authorList>
    </citation>
    <scope>IDENTIFICATION</scope>
</reference>
<dbReference type="RefSeq" id="XP_022647653.1">
    <property type="nucleotide sequence ID" value="XM_022791918.1"/>
</dbReference>
<keyword evidence="4" id="KW-1185">Reference proteome</keyword>